<evidence type="ECO:0000256" key="3">
    <source>
        <dbReference type="ARBA" id="ARBA00030688"/>
    </source>
</evidence>
<sequence>MFKQSGSKKLKLDIDDKNDVEQQNVTEEEDDDYMSDAHLAVADKLAGPQSLNHKRLLPTNQRSESVQKQEKPRRLLEQEQREQGLTTAITNDNKGFQLLKKMGYREGTKLGRETEQKGGLIEPLTIKIHTSRTGLGQETKEKEIVQKRQENVIKRENNIKHIQSTFQDRMKQKFHNKRLQIDINKCQTICERLDKEIGLTENILWKKQLDEIIVDNEVADDGDESEEQFDLLDLECQLERLTSYLREKHFYCLWCGVMFSDEEELEQLCPGDNADAH</sequence>
<dbReference type="Proteomes" id="UP000663829">
    <property type="component" value="Unassembled WGS sequence"/>
</dbReference>
<dbReference type="EMBL" id="CAJNOK010000562">
    <property type="protein sequence ID" value="CAF0761723.1"/>
    <property type="molecule type" value="Genomic_DNA"/>
</dbReference>
<dbReference type="EMBL" id="CAJOBA010000562">
    <property type="protein sequence ID" value="CAF3541512.1"/>
    <property type="molecule type" value="Genomic_DNA"/>
</dbReference>
<dbReference type="PANTHER" id="PTHR21032:SF0">
    <property type="entry name" value="G PATCH DOMAIN-CONTAINING PROTEIN 11"/>
    <property type="match status" value="1"/>
</dbReference>
<comment type="caution">
    <text evidence="7">The sequence shown here is derived from an EMBL/GenBank/DDBJ whole genome shotgun (WGS) entry which is preliminary data.</text>
</comment>
<feature type="compositionally biased region" description="Basic and acidic residues" evidence="4">
    <location>
        <begin position="65"/>
        <end position="80"/>
    </location>
</feature>
<dbReference type="EMBL" id="CAJNOQ010000763">
    <property type="protein sequence ID" value="CAF0835996.1"/>
    <property type="molecule type" value="Genomic_DNA"/>
</dbReference>
<evidence type="ECO:0000313" key="7">
    <source>
        <dbReference type="EMBL" id="CAF0835996.1"/>
    </source>
</evidence>
<dbReference type="GO" id="GO:0000776">
    <property type="term" value="C:kinetochore"/>
    <property type="evidence" value="ECO:0007669"/>
    <property type="project" value="TreeGrafter"/>
</dbReference>
<name>A0A813V6V2_9BILA</name>
<dbReference type="GO" id="GO:0003676">
    <property type="term" value="F:nucleic acid binding"/>
    <property type="evidence" value="ECO:0007669"/>
    <property type="project" value="InterPro"/>
</dbReference>
<feature type="domain" description="G-patch" evidence="5">
    <location>
        <begin position="91"/>
        <end position="140"/>
    </location>
</feature>
<gene>
    <name evidence="7" type="ORF">GPM918_LOCUS5310</name>
    <name evidence="6" type="ORF">OVA965_LOCUS2588</name>
    <name evidence="9" type="ORF">SRO942_LOCUS5310</name>
    <name evidence="8" type="ORF">TMI583_LOCUS2588</name>
</gene>
<evidence type="ECO:0000256" key="4">
    <source>
        <dbReference type="SAM" id="MobiDB-lite"/>
    </source>
</evidence>
<protein>
    <recommendedName>
        <fullName evidence="2">G patch domain-containing protein 11</fullName>
    </recommendedName>
    <alternativeName>
        <fullName evidence="3">Coiled-coil domain-containing protein 75</fullName>
    </alternativeName>
</protein>
<dbReference type="EMBL" id="CAJOBC010000763">
    <property type="protein sequence ID" value="CAF3623232.1"/>
    <property type="molecule type" value="Genomic_DNA"/>
</dbReference>
<dbReference type="SMART" id="SM00443">
    <property type="entry name" value="G_patch"/>
    <property type="match status" value="1"/>
</dbReference>
<dbReference type="InterPro" id="IPR039249">
    <property type="entry name" value="GPATCH11"/>
</dbReference>
<dbReference type="Proteomes" id="UP000677228">
    <property type="component" value="Unassembled WGS sequence"/>
</dbReference>
<dbReference type="AlphaFoldDB" id="A0A813V6V2"/>
<evidence type="ECO:0000256" key="1">
    <source>
        <dbReference type="ARBA" id="ARBA00007140"/>
    </source>
</evidence>
<evidence type="ECO:0000313" key="6">
    <source>
        <dbReference type="EMBL" id="CAF0761723.1"/>
    </source>
</evidence>
<evidence type="ECO:0000256" key="2">
    <source>
        <dbReference type="ARBA" id="ARBA00021978"/>
    </source>
</evidence>
<organism evidence="7 10">
    <name type="scientific">Didymodactylos carnosus</name>
    <dbReference type="NCBI Taxonomy" id="1234261"/>
    <lineage>
        <taxon>Eukaryota</taxon>
        <taxon>Metazoa</taxon>
        <taxon>Spiralia</taxon>
        <taxon>Gnathifera</taxon>
        <taxon>Rotifera</taxon>
        <taxon>Eurotatoria</taxon>
        <taxon>Bdelloidea</taxon>
        <taxon>Philodinida</taxon>
        <taxon>Philodinidae</taxon>
        <taxon>Didymodactylos</taxon>
    </lineage>
</organism>
<dbReference type="Proteomes" id="UP000682733">
    <property type="component" value="Unassembled WGS sequence"/>
</dbReference>
<evidence type="ECO:0000313" key="8">
    <source>
        <dbReference type="EMBL" id="CAF3541512.1"/>
    </source>
</evidence>
<feature type="region of interest" description="Disordered" evidence="4">
    <location>
        <begin position="1"/>
        <end position="80"/>
    </location>
</feature>
<dbReference type="Pfam" id="PF13821">
    <property type="entry name" value="DUF4187"/>
    <property type="match status" value="1"/>
</dbReference>
<evidence type="ECO:0000259" key="5">
    <source>
        <dbReference type="PROSITE" id="PS50174"/>
    </source>
</evidence>
<accession>A0A813V6V2</accession>
<comment type="similarity">
    <text evidence="1">Belongs to the GPATCH11 family.</text>
</comment>
<proteinExistence type="inferred from homology"/>
<dbReference type="InterPro" id="IPR025239">
    <property type="entry name" value="DUF4187"/>
</dbReference>
<reference evidence="7" key="1">
    <citation type="submission" date="2021-02" db="EMBL/GenBank/DDBJ databases">
        <authorList>
            <person name="Nowell W R."/>
        </authorList>
    </citation>
    <scope>NUCLEOTIDE SEQUENCE</scope>
</reference>
<dbReference type="PROSITE" id="PS50174">
    <property type="entry name" value="G_PATCH"/>
    <property type="match status" value="1"/>
</dbReference>
<dbReference type="SMART" id="SM01173">
    <property type="entry name" value="DUF4187"/>
    <property type="match status" value="1"/>
</dbReference>
<dbReference type="PANTHER" id="PTHR21032">
    <property type="entry name" value="G PATCH DOMAIN-CONTAINING PROTEIN 11"/>
    <property type="match status" value="1"/>
</dbReference>
<dbReference type="Pfam" id="PF01585">
    <property type="entry name" value="G-patch"/>
    <property type="match status" value="1"/>
</dbReference>
<dbReference type="Proteomes" id="UP000681722">
    <property type="component" value="Unassembled WGS sequence"/>
</dbReference>
<evidence type="ECO:0000313" key="10">
    <source>
        <dbReference type="Proteomes" id="UP000663829"/>
    </source>
</evidence>
<evidence type="ECO:0000313" key="9">
    <source>
        <dbReference type="EMBL" id="CAF3623232.1"/>
    </source>
</evidence>
<dbReference type="OrthoDB" id="786951at2759"/>
<dbReference type="InterPro" id="IPR000467">
    <property type="entry name" value="G_patch_dom"/>
</dbReference>
<feature type="compositionally biased region" description="Basic and acidic residues" evidence="4">
    <location>
        <begin position="10"/>
        <end position="20"/>
    </location>
</feature>
<keyword evidence="10" id="KW-1185">Reference proteome</keyword>